<dbReference type="AlphaFoldDB" id="H5UWV8"/>
<comment type="function">
    <text evidence="6">Removes the phosphate from trehalose 6-phosphate to produce free trehalose.</text>
</comment>
<dbReference type="EMBL" id="BAFF01000001">
    <property type="protein sequence ID" value="GAB50389.1"/>
    <property type="molecule type" value="Genomic_DNA"/>
</dbReference>
<keyword evidence="8" id="KW-1185">Reference proteome</keyword>
<comment type="catalytic activity">
    <reaction evidence="6">
        <text>alpha,alpha-trehalose 6-phosphate + H2O = alpha,alpha-trehalose + phosphate</text>
        <dbReference type="Rhea" id="RHEA:23420"/>
        <dbReference type="ChEBI" id="CHEBI:15377"/>
        <dbReference type="ChEBI" id="CHEBI:16551"/>
        <dbReference type="ChEBI" id="CHEBI:43474"/>
        <dbReference type="ChEBI" id="CHEBI:58429"/>
        <dbReference type="EC" id="3.1.3.12"/>
    </reaction>
</comment>
<accession>H5UWV8</accession>
<dbReference type="GO" id="GO:0000287">
    <property type="term" value="F:magnesium ion binding"/>
    <property type="evidence" value="ECO:0007669"/>
    <property type="project" value="UniProtKB-ARBA"/>
</dbReference>
<dbReference type="EC" id="3.1.3.12" evidence="6"/>
<dbReference type="Pfam" id="PF02358">
    <property type="entry name" value="Trehalose_PPase"/>
    <property type="match status" value="1"/>
</dbReference>
<dbReference type="InterPro" id="IPR044651">
    <property type="entry name" value="OTSB-like"/>
</dbReference>
<dbReference type="SUPFAM" id="SSF56784">
    <property type="entry name" value="HAD-like"/>
    <property type="match status" value="1"/>
</dbReference>
<dbReference type="PANTHER" id="PTHR43768">
    <property type="entry name" value="TREHALOSE 6-PHOSPHATE PHOSPHATASE"/>
    <property type="match status" value="1"/>
</dbReference>
<dbReference type="PANTHER" id="PTHR43768:SF3">
    <property type="entry name" value="TREHALOSE 6-PHOSPHATE PHOSPHATASE"/>
    <property type="match status" value="1"/>
</dbReference>
<dbReference type="Gene3D" id="3.30.70.1020">
    <property type="entry name" value="Trehalose-6-phosphate phosphatase related protein, domain 2"/>
    <property type="match status" value="1"/>
</dbReference>
<keyword evidence="5 6" id="KW-0460">Magnesium</keyword>
<dbReference type="NCBIfam" id="NF007560">
    <property type="entry name" value="PRK10187.1"/>
    <property type="match status" value="1"/>
</dbReference>
<dbReference type="InterPro" id="IPR036412">
    <property type="entry name" value="HAD-like_sf"/>
</dbReference>
<dbReference type="CDD" id="cd01627">
    <property type="entry name" value="HAD_TPP"/>
    <property type="match status" value="1"/>
</dbReference>
<dbReference type="NCBIfam" id="TIGR01484">
    <property type="entry name" value="HAD-SF-IIB"/>
    <property type="match status" value="1"/>
</dbReference>
<keyword evidence="3 6" id="KW-0479">Metal-binding</keyword>
<dbReference type="Gene3D" id="3.40.50.1000">
    <property type="entry name" value="HAD superfamily/HAD-like"/>
    <property type="match status" value="1"/>
</dbReference>
<reference evidence="7 8" key="1">
    <citation type="submission" date="2012-02" db="EMBL/GenBank/DDBJ databases">
        <title>Whole genome shotgun sequence of Escherichia hermannii NBRC 105704.</title>
        <authorList>
            <person name="Yoshida I."/>
            <person name="Hosoyama A."/>
            <person name="Tsuchikane K."/>
            <person name="Katsumata H."/>
            <person name="Yamazaki S."/>
            <person name="Fujita N."/>
        </authorList>
    </citation>
    <scope>NUCLEOTIDE SEQUENCE [LARGE SCALE GENOMIC DNA]</scope>
    <source>
        <strain evidence="7 8">NBRC 105704</strain>
    </source>
</reference>
<comment type="caution">
    <text evidence="7">The sequence shown here is derived from an EMBL/GenBank/DDBJ whole genome shotgun (WGS) entry which is preliminary data.</text>
</comment>
<dbReference type="NCBIfam" id="TIGR00685">
    <property type="entry name" value="T6PP"/>
    <property type="match status" value="1"/>
</dbReference>
<comment type="similarity">
    <text evidence="2 6">Belongs to the trehalose phosphatase family.</text>
</comment>
<dbReference type="Proteomes" id="UP000010297">
    <property type="component" value="Unassembled WGS sequence"/>
</dbReference>
<name>H5UWV8_ATLHE</name>
<dbReference type="UniPathway" id="UPA00299"/>
<proteinExistence type="inferred from homology"/>
<gene>
    <name evidence="7" type="primary">otsB</name>
    <name evidence="7" type="ORF">EH105704_01_03980</name>
</gene>
<keyword evidence="4 6" id="KW-0378">Hydrolase</keyword>
<organism evidence="7 8">
    <name type="scientific">Atlantibacter hermannii NBRC 105704</name>
    <dbReference type="NCBI Taxonomy" id="1115512"/>
    <lineage>
        <taxon>Bacteria</taxon>
        <taxon>Pseudomonadati</taxon>
        <taxon>Pseudomonadota</taxon>
        <taxon>Gammaproteobacteria</taxon>
        <taxon>Enterobacterales</taxon>
        <taxon>Enterobacteriaceae</taxon>
        <taxon>Atlantibacter</taxon>
    </lineage>
</organism>
<dbReference type="eggNOG" id="COG1877">
    <property type="taxonomic scope" value="Bacteria"/>
</dbReference>
<evidence type="ECO:0000256" key="3">
    <source>
        <dbReference type="ARBA" id="ARBA00022723"/>
    </source>
</evidence>
<evidence type="ECO:0000256" key="2">
    <source>
        <dbReference type="ARBA" id="ARBA00008770"/>
    </source>
</evidence>
<dbReference type="InterPro" id="IPR003337">
    <property type="entry name" value="Trehalose_PPase"/>
</dbReference>
<evidence type="ECO:0000313" key="8">
    <source>
        <dbReference type="Proteomes" id="UP000010297"/>
    </source>
</evidence>
<evidence type="ECO:0000256" key="1">
    <source>
        <dbReference type="ARBA" id="ARBA00005199"/>
    </source>
</evidence>
<sequence>MATELSLPPLSDGNLAFFFDLDGTLAEIQPHPDQVHIPIAVRALLEKISVMQDGALALISGRPMAELDKLAAPHRFPLAGVHGAERRDINGNTHAVTLPAEVAQALKLRLETELAAMPGTELECKGMAFALHYRQAPEFESSILSLASTLVSFYEELSLQPGKCVVEIKPRGINKGEAIAAFMEQPPFAGRTPVFIGDDLTDEAGFSVVNAMNGISIKVGKGETDARYRLMNVQAVHAWLEYVVQQLEKQKKLNDRSVGYESLSRSI</sequence>
<evidence type="ECO:0000256" key="4">
    <source>
        <dbReference type="ARBA" id="ARBA00022801"/>
    </source>
</evidence>
<dbReference type="GO" id="GO:0004805">
    <property type="term" value="F:trehalose-phosphatase activity"/>
    <property type="evidence" value="ECO:0007669"/>
    <property type="project" value="UniProtKB-EC"/>
</dbReference>
<dbReference type="InterPro" id="IPR023214">
    <property type="entry name" value="HAD_sf"/>
</dbReference>
<protein>
    <recommendedName>
        <fullName evidence="6">Trehalose 6-phosphate phosphatase</fullName>
        <ecNumber evidence="6">3.1.3.12</ecNumber>
    </recommendedName>
</protein>
<comment type="cofactor">
    <cofactor evidence="6">
        <name>Mg(2+)</name>
        <dbReference type="ChEBI" id="CHEBI:18420"/>
    </cofactor>
</comment>
<evidence type="ECO:0000256" key="6">
    <source>
        <dbReference type="RuleBase" id="RU361117"/>
    </source>
</evidence>
<dbReference type="RefSeq" id="WP_002462976.1">
    <property type="nucleotide sequence ID" value="NZ_BAFF01000001.1"/>
</dbReference>
<dbReference type="GeneID" id="92829026"/>
<dbReference type="GO" id="GO:0005992">
    <property type="term" value="P:trehalose biosynthetic process"/>
    <property type="evidence" value="ECO:0007669"/>
    <property type="project" value="UniProtKB-UniPathway"/>
</dbReference>
<evidence type="ECO:0000313" key="7">
    <source>
        <dbReference type="EMBL" id="GAB50389.1"/>
    </source>
</evidence>
<dbReference type="InterPro" id="IPR006379">
    <property type="entry name" value="HAD-SF_hydro_IIB"/>
</dbReference>
<evidence type="ECO:0000256" key="5">
    <source>
        <dbReference type="ARBA" id="ARBA00022842"/>
    </source>
</evidence>
<comment type="pathway">
    <text evidence="1 6">Glycan biosynthesis; trehalose biosynthesis.</text>
</comment>